<proteinExistence type="predicted"/>
<dbReference type="InterPro" id="IPR034904">
    <property type="entry name" value="FSCA_dom_sf"/>
</dbReference>
<dbReference type="Proteomes" id="UP001235094">
    <property type="component" value="Unassembled WGS sequence"/>
</dbReference>
<evidence type="ECO:0000313" key="3">
    <source>
        <dbReference type="Proteomes" id="UP001235094"/>
    </source>
</evidence>
<sequence>MTGAMDTPIGGDTRVAALWDGLSRVMDPELDESIVDLGFVTDVSLDAAGRVDVGFRLPTYWCSPNFAFLMVDDIARELARLPFVREVRPKLHDHMASDEVNRGAHLGLSFAETFEAFEVAGTLEDLRETFHRKAFQRRQEAVILGLRRAGWSDAAIVTADLATLDRVVLEDGEATRQKPRYRELLLARGLALMPGDRAFVTLEGAALTEASLPAHMRALRAVRINMEANGAICRGLLDARYGETAVAEPPEAHANAARANETHACGGGGKSCCGGCARQASAPQPAAAPDL</sequence>
<feature type="domain" description="MIP18 family-like" evidence="1">
    <location>
        <begin position="17"/>
        <end position="87"/>
    </location>
</feature>
<keyword evidence="3" id="KW-1185">Reference proteome</keyword>
<dbReference type="SUPFAM" id="SSF117916">
    <property type="entry name" value="Fe-S cluster assembly (FSCA) domain-like"/>
    <property type="match status" value="1"/>
</dbReference>
<dbReference type="EMBL" id="JAUSVR010000002">
    <property type="protein sequence ID" value="MDQ0509897.1"/>
    <property type="molecule type" value="Genomic_DNA"/>
</dbReference>
<reference evidence="2 3" key="1">
    <citation type="submission" date="2023-07" db="EMBL/GenBank/DDBJ databases">
        <title>Genomic Encyclopedia of Type Strains, Phase IV (KMG-IV): sequencing the most valuable type-strain genomes for metagenomic binning, comparative biology and taxonomic classification.</title>
        <authorList>
            <person name="Goeker M."/>
        </authorList>
    </citation>
    <scope>NUCLEOTIDE SEQUENCE [LARGE SCALE GENOMIC DNA]</scope>
    <source>
        <strain evidence="2 3">DSM 15561</strain>
    </source>
</reference>
<dbReference type="RefSeq" id="WP_306888612.1">
    <property type="nucleotide sequence ID" value="NZ_JAUSVR010000002.1"/>
</dbReference>
<evidence type="ECO:0000259" key="1">
    <source>
        <dbReference type="Pfam" id="PF01883"/>
    </source>
</evidence>
<dbReference type="Pfam" id="PF01883">
    <property type="entry name" value="FeS_assembly_P"/>
    <property type="match status" value="1"/>
</dbReference>
<dbReference type="InterPro" id="IPR002744">
    <property type="entry name" value="MIP18-like"/>
</dbReference>
<comment type="caution">
    <text evidence="2">The sequence shown here is derived from an EMBL/GenBank/DDBJ whole genome shotgun (WGS) entry which is preliminary data.</text>
</comment>
<dbReference type="Gene3D" id="3.30.300.130">
    <property type="entry name" value="Fe-S cluster assembly (FSCA)"/>
    <property type="match status" value="1"/>
</dbReference>
<gene>
    <name evidence="2" type="ORF">QOZ99_000778</name>
</gene>
<organism evidence="2 3">
    <name type="scientific">Ancylobacter amanitiformis</name>
    <dbReference type="NCBI Taxonomy" id="217069"/>
    <lineage>
        <taxon>Bacteria</taxon>
        <taxon>Pseudomonadati</taxon>
        <taxon>Pseudomonadota</taxon>
        <taxon>Alphaproteobacteria</taxon>
        <taxon>Hyphomicrobiales</taxon>
        <taxon>Xanthobacteraceae</taxon>
        <taxon>Ancylobacter</taxon>
    </lineage>
</organism>
<evidence type="ECO:0000313" key="2">
    <source>
        <dbReference type="EMBL" id="MDQ0509897.1"/>
    </source>
</evidence>
<accession>A0ABU0LMJ2</accession>
<protein>
    <submittedName>
        <fullName evidence="2">Metal-sulfur cluster biosynthetic enzyme</fullName>
    </submittedName>
</protein>
<name>A0ABU0LMJ2_9HYPH</name>